<dbReference type="Proteomes" id="UP001151081">
    <property type="component" value="Unassembled WGS sequence"/>
</dbReference>
<keyword evidence="2" id="KW-1185">Reference proteome</keyword>
<dbReference type="EMBL" id="JAGTJJ010000033">
    <property type="protein sequence ID" value="MDC3985914.1"/>
    <property type="molecule type" value="Genomic_DNA"/>
</dbReference>
<accession>A0A9X3X8H9</accession>
<gene>
    <name evidence="1" type="ORF">KEG57_35870</name>
</gene>
<proteinExistence type="predicted"/>
<organism evidence="1 2">
    <name type="scientific">Polyangium jinanense</name>
    <dbReference type="NCBI Taxonomy" id="2829994"/>
    <lineage>
        <taxon>Bacteria</taxon>
        <taxon>Pseudomonadati</taxon>
        <taxon>Myxococcota</taxon>
        <taxon>Polyangia</taxon>
        <taxon>Polyangiales</taxon>
        <taxon>Polyangiaceae</taxon>
        <taxon>Polyangium</taxon>
    </lineage>
</organism>
<dbReference type="RefSeq" id="WP_272459280.1">
    <property type="nucleotide sequence ID" value="NZ_JAGTJJ010000033.1"/>
</dbReference>
<comment type="caution">
    <text evidence="1">The sequence shown here is derived from an EMBL/GenBank/DDBJ whole genome shotgun (WGS) entry which is preliminary data.</text>
</comment>
<reference evidence="1 2" key="1">
    <citation type="submission" date="2021-04" db="EMBL/GenBank/DDBJ databases">
        <title>Genome analysis of Polyangium sp.</title>
        <authorList>
            <person name="Li Y."/>
            <person name="Wang J."/>
        </authorList>
    </citation>
    <scope>NUCLEOTIDE SEQUENCE [LARGE SCALE GENOMIC DNA]</scope>
    <source>
        <strain evidence="1 2">SDU14</strain>
    </source>
</reference>
<protein>
    <submittedName>
        <fullName evidence="1">Uncharacterized protein</fullName>
    </submittedName>
</protein>
<dbReference type="AlphaFoldDB" id="A0A9X3X8H9"/>
<name>A0A9X3X8H9_9BACT</name>
<evidence type="ECO:0000313" key="1">
    <source>
        <dbReference type="EMBL" id="MDC3985914.1"/>
    </source>
</evidence>
<evidence type="ECO:0000313" key="2">
    <source>
        <dbReference type="Proteomes" id="UP001151081"/>
    </source>
</evidence>
<sequence>MSVVEVVSSQPAGAEGMIHRVTIDGRHGLRVRVRLLANGKWHVTIEDGGQASGTSDDPLGAYRVARELAESQFHAAGVVIPWAEMENQLVAAGAFNVDVRLDFTLKEWSAIGVDVTYPELPNASDVEARLHAARFMQQAFGVGDGPWRVARVGWDDFGRRMLAFVHFGPMG</sequence>